<evidence type="ECO:0000259" key="3">
    <source>
        <dbReference type="Pfam" id="PF00171"/>
    </source>
</evidence>
<comment type="caution">
    <text evidence="4">The sequence shown here is derived from an EMBL/GenBank/DDBJ whole genome shotgun (WGS) entry which is preliminary data.</text>
</comment>
<feature type="domain" description="Aldehyde dehydrogenase" evidence="3">
    <location>
        <begin position="30"/>
        <end position="493"/>
    </location>
</feature>
<keyword evidence="2" id="KW-0560">Oxidoreductase</keyword>
<dbReference type="PANTHER" id="PTHR11699">
    <property type="entry name" value="ALDEHYDE DEHYDROGENASE-RELATED"/>
    <property type="match status" value="1"/>
</dbReference>
<dbReference type="InterPro" id="IPR016160">
    <property type="entry name" value="Ald_DH_CS_CYS"/>
</dbReference>
<dbReference type="InterPro" id="IPR016163">
    <property type="entry name" value="Ald_DH_C"/>
</dbReference>
<dbReference type="InterPro" id="IPR015590">
    <property type="entry name" value="Aldehyde_DH_dom"/>
</dbReference>
<dbReference type="Pfam" id="PF00171">
    <property type="entry name" value="Aldedh"/>
    <property type="match status" value="1"/>
</dbReference>
<dbReference type="GO" id="GO:0004030">
    <property type="term" value="F:aldehyde dehydrogenase [NAD(P)+] activity"/>
    <property type="evidence" value="ECO:0007669"/>
    <property type="project" value="UniProtKB-ARBA"/>
</dbReference>
<organism evidence="4 5">
    <name type="scientific">Acidihalobacter prosperus</name>
    <dbReference type="NCBI Taxonomy" id="160660"/>
    <lineage>
        <taxon>Bacteria</taxon>
        <taxon>Pseudomonadati</taxon>
        <taxon>Pseudomonadota</taxon>
        <taxon>Gammaproteobacteria</taxon>
        <taxon>Chromatiales</taxon>
        <taxon>Ectothiorhodospiraceae</taxon>
        <taxon>Acidihalobacter</taxon>
    </lineage>
</organism>
<evidence type="ECO:0000256" key="2">
    <source>
        <dbReference type="ARBA" id="ARBA00023002"/>
    </source>
</evidence>
<dbReference type="OrthoDB" id="9812625at2"/>
<dbReference type="SUPFAM" id="SSF53720">
    <property type="entry name" value="ALDH-like"/>
    <property type="match status" value="1"/>
</dbReference>
<dbReference type="InterPro" id="IPR016161">
    <property type="entry name" value="Ald_DH/histidinol_DH"/>
</dbReference>
<comment type="similarity">
    <text evidence="1">Belongs to the aldehyde dehydrogenase family.</text>
</comment>
<dbReference type="CDD" id="cd07112">
    <property type="entry name" value="ALDH_GABALDH-PuuC"/>
    <property type="match status" value="1"/>
</dbReference>
<dbReference type="RefSeq" id="WP_038091356.1">
    <property type="nucleotide sequence ID" value="NZ_JQSG02000006.1"/>
</dbReference>
<dbReference type="InterPro" id="IPR016162">
    <property type="entry name" value="Ald_DH_N"/>
</dbReference>
<name>A0A1A6C2P1_9GAMM</name>
<evidence type="ECO:0000313" key="4">
    <source>
        <dbReference type="EMBL" id="OBS08837.1"/>
    </source>
</evidence>
<reference evidence="4 5" key="1">
    <citation type="journal article" date="2014" name="Genome Announc.">
        <title>Draft Genome Sequence of the Iron-Oxidizing, Acidophilic, and Halotolerant 'Thiobacillus prosperus' Type Strain DSM 5130.</title>
        <authorList>
            <person name="Ossandon F.J."/>
            <person name="Cardenas J.P."/>
            <person name="Corbett M."/>
            <person name="Quatrini R."/>
            <person name="Holmes D.S."/>
            <person name="Watkin E."/>
        </authorList>
    </citation>
    <scope>NUCLEOTIDE SEQUENCE [LARGE SCALE GENOMIC DNA]</scope>
    <source>
        <strain evidence="4 5">DSM 5130</strain>
    </source>
</reference>
<evidence type="ECO:0000256" key="1">
    <source>
        <dbReference type="ARBA" id="ARBA00009986"/>
    </source>
</evidence>
<dbReference type="PROSITE" id="PS00070">
    <property type="entry name" value="ALDEHYDE_DEHYDR_CYS"/>
    <property type="match status" value="1"/>
</dbReference>
<evidence type="ECO:0000313" key="5">
    <source>
        <dbReference type="Proteomes" id="UP000029273"/>
    </source>
</evidence>
<dbReference type="AlphaFoldDB" id="A0A1A6C2P1"/>
<keyword evidence="5" id="KW-1185">Reference proteome</keyword>
<accession>A0A1A6C2P1</accession>
<dbReference type="Proteomes" id="UP000029273">
    <property type="component" value="Unassembled WGS sequence"/>
</dbReference>
<dbReference type="STRING" id="160660.BJI67_05375"/>
<dbReference type="FunFam" id="3.40.309.10:FF:000012">
    <property type="entry name" value="Betaine aldehyde dehydrogenase"/>
    <property type="match status" value="1"/>
</dbReference>
<dbReference type="FunFam" id="3.40.605.10:FF:000001">
    <property type="entry name" value="Aldehyde dehydrogenase 1"/>
    <property type="match status" value="1"/>
</dbReference>
<gene>
    <name evidence="4" type="ORF">Thpro_023087</name>
</gene>
<dbReference type="Gene3D" id="3.40.309.10">
    <property type="entry name" value="Aldehyde Dehydrogenase, Chain A, domain 2"/>
    <property type="match status" value="1"/>
</dbReference>
<sequence>MSSKHTYAEWRARAAALSIEGRAFIDGGYVDAVSGKTFDCINPANGAVLARIAECDAEDAEYAVAAARHAFEAGVWSRMAPRERKTVLIRFAQLIEDHTEELSLLESLDAGKPIGDTTRIDIPAAVRCVRFNGEAVDKLYDEVAPTPDDALGLVTREPVGVVAAIVPWNFPILMASWKFAPALAAGNSVILKPSEKAPLTAIRIARLAQQAGIPNGVFNVLPGFGGTVGKALALHMDVDCVAFTGSTAVGKQIMQYAGQSNLKRAWMECGGKTPNIVFADCPDLDAAARAAAFGIFYNQGEMCTAGSRLLVAASIKDAFLEKVIAAGEAMQPGDPLDPATRMGAIVDDIQLDRVMGYIEAGRAGGATLRLGGERVMNETGGYFIAPTIFDNVTNDMKIAREEIFGPVLSTIAFTDEAEAIRIANDSPYGLAAAVWTSNLSRGHRVARRLRAGSVWVNCFDEGDMTVPFGGYKQSGNGRDKSLHAIDKYVELKATWIDLSR</sequence>
<dbReference type="EMBL" id="JQSG02000006">
    <property type="protein sequence ID" value="OBS08837.1"/>
    <property type="molecule type" value="Genomic_DNA"/>
</dbReference>
<dbReference type="Gene3D" id="3.40.605.10">
    <property type="entry name" value="Aldehyde Dehydrogenase, Chain A, domain 1"/>
    <property type="match status" value="1"/>
</dbReference>
<proteinExistence type="inferred from homology"/>
<protein>
    <submittedName>
        <fullName evidence="4">Aldehyde dehydrogenase</fullName>
    </submittedName>
</protein>